<accession>A0A6J4U9E1</accession>
<evidence type="ECO:0000313" key="2">
    <source>
        <dbReference type="EMBL" id="CAA9544188.1"/>
    </source>
</evidence>
<organism evidence="2">
    <name type="scientific">uncultured Thermomicrobiales bacterium</name>
    <dbReference type="NCBI Taxonomy" id="1645740"/>
    <lineage>
        <taxon>Bacteria</taxon>
        <taxon>Pseudomonadati</taxon>
        <taxon>Thermomicrobiota</taxon>
        <taxon>Thermomicrobia</taxon>
        <taxon>Thermomicrobiales</taxon>
        <taxon>environmental samples</taxon>
    </lineage>
</organism>
<gene>
    <name evidence="2" type="ORF">AVDCRST_MAG19-159</name>
</gene>
<proteinExistence type="predicted"/>
<dbReference type="AlphaFoldDB" id="A0A6J4U9E1"/>
<feature type="non-terminal residue" evidence="2">
    <location>
        <position position="45"/>
    </location>
</feature>
<feature type="region of interest" description="Disordered" evidence="1">
    <location>
        <begin position="1"/>
        <end position="45"/>
    </location>
</feature>
<feature type="compositionally biased region" description="Basic residues" evidence="1">
    <location>
        <begin position="1"/>
        <end position="17"/>
    </location>
</feature>
<dbReference type="EMBL" id="CADCWL010000009">
    <property type="protein sequence ID" value="CAA9544188.1"/>
    <property type="molecule type" value="Genomic_DNA"/>
</dbReference>
<reference evidence="2" key="1">
    <citation type="submission" date="2020-02" db="EMBL/GenBank/DDBJ databases">
        <authorList>
            <person name="Meier V. D."/>
        </authorList>
    </citation>
    <scope>NUCLEOTIDE SEQUENCE</scope>
    <source>
        <strain evidence="2">AVDCRST_MAG19</strain>
    </source>
</reference>
<feature type="compositionally biased region" description="Basic and acidic residues" evidence="1">
    <location>
        <begin position="29"/>
        <end position="39"/>
    </location>
</feature>
<evidence type="ECO:0000256" key="1">
    <source>
        <dbReference type="SAM" id="MobiDB-lite"/>
    </source>
</evidence>
<sequence>AAAKRSHRAGHRRRPCPHLRPPPRPGRPGRADGQGERSTGRSWPV</sequence>
<protein>
    <submittedName>
        <fullName evidence="2">Uncharacterized protein</fullName>
    </submittedName>
</protein>
<feature type="non-terminal residue" evidence="2">
    <location>
        <position position="1"/>
    </location>
</feature>
<name>A0A6J4U9E1_9BACT</name>